<feature type="domain" description="Phage shock protein PspC N-terminal" evidence="8">
    <location>
        <begin position="3"/>
        <end position="60"/>
    </location>
</feature>
<name>A0A0D7WVC4_9BACL</name>
<dbReference type="Proteomes" id="UP000032534">
    <property type="component" value="Unassembled WGS sequence"/>
</dbReference>
<evidence type="ECO:0000256" key="1">
    <source>
        <dbReference type="ARBA" id="ARBA00004162"/>
    </source>
</evidence>
<keyword evidence="3 7" id="KW-0812">Transmembrane</keyword>
<reference evidence="9 10" key="1">
    <citation type="submission" date="2014-11" db="EMBL/GenBank/DDBJ databases">
        <title>Draft Genome Sequences of Paenibacillus polymyxa NRRL B-30509 and Paenibacillus terrae NRRL B-30644, Strains from a Poultry Environment that Produce Tridecaptin A and Paenicidins.</title>
        <authorList>
            <person name="van Belkum M.J."/>
            <person name="Lohans C.T."/>
            <person name="Vederas J.C."/>
        </authorList>
    </citation>
    <scope>NUCLEOTIDE SEQUENCE [LARGE SCALE GENOMIC DNA]</scope>
    <source>
        <strain evidence="9 10">NRRL B-30644</strain>
    </source>
</reference>
<keyword evidence="4 7" id="KW-1133">Transmembrane helix</keyword>
<proteinExistence type="predicted"/>
<evidence type="ECO:0000259" key="8">
    <source>
        <dbReference type="Pfam" id="PF04024"/>
    </source>
</evidence>
<dbReference type="InterPro" id="IPR007168">
    <property type="entry name" value="Phageshock_PspC_N"/>
</dbReference>
<organism evidence="9 10">
    <name type="scientific">Paenibacillus terrae</name>
    <dbReference type="NCBI Taxonomy" id="159743"/>
    <lineage>
        <taxon>Bacteria</taxon>
        <taxon>Bacillati</taxon>
        <taxon>Bacillota</taxon>
        <taxon>Bacilli</taxon>
        <taxon>Bacillales</taxon>
        <taxon>Paenibacillaceae</taxon>
        <taxon>Paenibacillus</taxon>
    </lineage>
</organism>
<dbReference type="AlphaFoldDB" id="A0A0D7WVC4"/>
<feature type="compositionally biased region" description="Polar residues" evidence="6">
    <location>
        <begin position="121"/>
        <end position="130"/>
    </location>
</feature>
<accession>A0A0D7WVC4</accession>
<evidence type="ECO:0000256" key="4">
    <source>
        <dbReference type="ARBA" id="ARBA00022989"/>
    </source>
</evidence>
<dbReference type="EMBL" id="JTHP01000066">
    <property type="protein sequence ID" value="KJD43146.1"/>
    <property type="molecule type" value="Genomic_DNA"/>
</dbReference>
<gene>
    <name evidence="9" type="ORF">QD47_24310</name>
</gene>
<feature type="compositionally biased region" description="Gly residues" evidence="6">
    <location>
        <begin position="93"/>
        <end position="105"/>
    </location>
</feature>
<evidence type="ECO:0000256" key="7">
    <source>
        <dbReference type="SAM" id="Phobius"/>
    </source>
</evidence>
<comment type="caution">
    <text evidence="9">The sequence shown here is derived from an EMBL/GenBank/DDBJ whole genome shotgun (WGS) entry which is preliminary data.</text>
</comment>
<protein>
    <submittedName>
        <fullName evidence="9">Stress-responsive transcriptional regulator</fullName>
    </submittedName>
</protein>
<evidence type="ECO:0000256" key="6">
    <source>
        <dbReference type="SAM" id="MobiDB-lite"/>
    </source>
</evidence>
<dbReference type="GO" id="GO:0005886">
    <property type="term" value="C:plasma membrane"/>
    <property type="evidence" value="ECO:0007669"/>
    <property type="project" value="UniProtKB-SubCell"/>
</dbReference>
<comment type="subcellular location">
    <subcellularLocation>
        <location evidence="1">Cell membrane</location>
        <topology evidence="1">Single-pass membrane protein</topology>
    </subcellularLocation>
</comment>
<evidence type="ECO:0000256" key="5">
    <source>
        <dbReference type="ARBA" id="ARBA00023136"/>
    </source>
</evidence>
<dbReference type="PATRIC" id="fig|159743.3.peg.5379"/>
<evidence type="ECO:0000256" key="2">
    <source>
        <dbReference type="ARBA" id="ARBA00022475"/>
    </source>
</evidence>
<keyword evidence="10" id="KW-1185">Reference proteome</keyword>
<dbReference type="Pfam" id="PF04024">
    <property type="entry name" value="PspC"/>
    <property type="match status" value="1"/>
</dbReference>
<evidence type="ECO:0000313" key="9">
    <source>
        <dbReference type="EMBL" id="KJD43146.1"/>
    </source>
</evidence>
<dbReference type="RefSeq" id="WP_044648534.1">
    <property type="nucleotide sequence ID" value="NZ_JTHP01000066.1"/>
</dbReference>
<evidence type="ECO:0000256" key="3">
    <source>
        <dbReference type="ARBA" id="ARBA00022692"/>
    </source>
</evidence>
<evidence type="ECO:0000313" key="10">
    <source>
        <dbReference type="Proteomes" id="UP000032534"/>
    </source>
</evidence>
<feature type="transmembrane region" description="Helical" evidence="7">
    <location>
        <begin position="30"/>
        <end position="57"/>
    </location>
</feature>
<keyword evidence="2" id="KW-1003">Cell membrane</keyword>
<dbReference type="InterPro" id="IPR052027">
    <property type="entry name" value="PspC"/>
</dbReference>
<dbReference type="PANTHER" id="PTHR33885:SF3">
    <property type="entry name" value="PHAGE SHOCK PROTEIN C"/>
    <property type="match status" value="1"/>
</dbReference>
<keyword evidence="5 7" id="KW-0472">Membrane</keyword>
<feature type="region of interest" description="Disordered" evidence="6">
    <location>
        <begin position="64"/>
        <end position="137"/>
    </location>
</feature>
<dbReference type="OrthoDB" id="9815286at2"/>
<sequence>MTRIYRSNRDRVLTGVCGGLSDATGMDSTWIRILVVISFFITAGTTFMLYVIAALVISKEPRSPYDGGFGPNSGPYNQQDSRYYGGNSTGSQYGPGAGYNQGGAYGNPSQSFGQDARHSSKFNTGPNSDLDSMMEDIEKKAMKKELAELRKKVEQFEKGDRK</sequence>
<dbReference type="PANTHER" id="PTHR33885">
    <property type="entry name" value="PHAGE SHOCK PROTEIN C"/>
    <property type="match status" value="1"/>
</dbReference>